<protein>
    <submittedName>
        <fullName evidence="3">Vi polysaccharide export inner membrane protein VexD</fullName>
    </submittedName>
</protein>
<reference evidence="4" key="1">
    <citation type="submission" date="2015-07" db="EMBL/GenBank/DDBJ databases">
        <authorList>
            <person name="Rodrigo-Torres Lidia"/>
            <person name="Arahal R.David."/>
        </authorList>
    </citation>
    <scope>NUCLEOTIDE SEQUENCE [LARGE SCALE GENOMIC DNA]</scope>
    <source>
        <strain evidence="4">CECT 4801</strain>
    </source>
</reference>
<evidence type="ECO:0000256" key="2">
    <source>
        <dbReference type="SAM" id="Phobius"/>
    </source>
</evidence>
<feature type="coiled-coil region" evidence="1">
    <location>
        <begin position="243"/>
        <end position="270"/>
    </location>
</feature>
<dbReference type="STRING" id="187304.B0E33_04295"/>
<dbReference type="GO" id="GO:0004713">
    <property type="term" value="F:protein tyrosine kinase activity"/>
    <property type="evidence" value="ECO:0007669"/>
    <property type="project" value="TreeGrafter"/>
</dbReference>
<dbReference type="RefSeq" id="WP_055658411.1">
    <property type="nucleotide sequence ID" value="NZ_CXST01000002.1"/>
</dbReference>
<feature type="transmembrane region" description="Helical" evidence="2">
    <location>
        <begin position="76"/>
        <end position="99"/>
    </location>
</feature>
<keyword evidence="2" id="KW-0472">Membrane</keyword>
<accession>A0A0M6Y7Z0</accession>
<evidence type="ECO:0000256" key="1">
    <source>
        <dbReference type="SAM" id="Coils"/>
    </source>
</evidence>
<dbReference type="EMBL" id="CXST01000002">
    <property type="protein sequence ID" value="CTQ45377.1"/>
    <property type="molecule type" value="Genomic_DNA"/>
</dbReference>
<sequence>MSAAEKMPGEKADEIGQGTVFNLPSKKGAAVAKANSKDGKLISRLKKSGLDPQKLLDLALPAATAKSATKMRHRMILLGFMLFVAMPAAAFSAYMFFWASDQYHSTTAFAVRSSQPVAATEVLGMVMGNAGGESATSNSYIVTDYLQSQSVLEDLPDDLDLQTIFNRESSDFLFSMGRDLPVEDRLSYWNDMVDVSFDATSGVIQVEVRSFRPEDSVEIAKAVLKRSEILVNQLSEANRRETVRFAEESVARAEARLKAIRKQMLAYRNETQEVSPEENAKLAVEMIAGLDQQRASREAEKKTLMSYLDEDSPRIRLLNQQIEALEGQISSARERLGSGTSPSGSSGTNRTALSFRLADYSELALEEEFAQQLYVTSLASLETARQEADGKHLYLATFIQPTLSEDAQYPHRLLYSLAMFLLLAGAWSVVVLMYYNIRDRT</sequence>
<dbReference type="InterPro" id="IPR050445">
    <property type="entry name" value="Bact_polysacc_biosynth/exp"/>
</dbReference>
<dbReference type="OrthoDB" id="7800844at2"/>
<dbReference type="Proteomes" id="UP000048926">
    <property type="component" value="Unassembled WGS sequence"/>
</dbReference>
<keyword evidence="1" id="KW-0175">Coiled coil</keyword>
<organism evidence="3 4">
    <name type="scientific">Roseibium aggregatum</name>
    <dbReference type="NCBI Taxonomy" id="187304"/>
    <lineage>
        <taxon>Bacteria</taxon>
        <taxon>Pseudomonadati</taxon>
        <taxon>Pseudomonadota</taxon>
        <taxon>Alphaproteobacteria</taxon>
        <taxon>Hyphomicrobiales</taxon>
        <taxon>Stappiaceae</taxon>
        <taxon>Roseibium</taxon>
    </lineage>
</organism>
<keyword evidence="4" id="KW-1185">Reference proteome</keyword>
<dbReference type="AlphaFoldDB" id="A0A0M6Y7Z0"/>
<dbReference type="PANTHER" id="PTHR32309">
    <property type="entry name" value="TYROSINE-PROTEIN KINASE"/>
    <property type="match status" value="1"/>
</dbReference>
<keyword evidence="2" id="KW-1133">Transmembrane helix</keyword>
<dbReference type="GO" id="GO:0005886">
    <property type="term" value="C:plasma membrane"/>
    <property type="evidence" value="ECO:0007669"/>
    <property type="project" value="TreeGrafter"/>
</dbReference>
<proteinExistence type="predicted"/>
<name>A0A0M6Y7Z0_9HYPH</name>
<evidence type="ECO:0000313" key="4">
    <source>
        <dbReference type="Proteomes" id="UP000048926"/>
    </source>
</evidence>
<dbReference type="PANTHER" id="PTHR32309:SF13">
    <property type="entry name" value="FERRIC ENTEROBACTIN TRANSPORT PROTEIN FEPE"/>
    <property type="match status" value="1"/>
</dbReference>
<feature type="transmembrane region" description="Helical" evidence="2">
    <location>
        <begin position="413"/>
        <end position="435"/>
    </location>
</feature>
<gene>
    <name evidence="3" type="ORF">LAL4801_03827</name>
</gene>
<keyword evidence="2" id="KW-0812">Transmembrane</keyword>
<evidence type="ECO:0000313" key="3">
    <source>
        <dbReference type="EMBL" id="CTQ45377.1"/>
    </source>
</evidence>